<organism evidence="3 4">
    <name type="scientific">Symbiodinium microadriaticum</name>
    <name type="common">Dinoflagellate</name>
    <name type="synonym">Zooxanthella microadriatica</name>
    <dbReference type="NCBI Taxonomy" id="2951"/>
    <lineage>
        <taxon>Eukaryota</taxon>
        <taxon>Sar</taxon>
        <taxon>Alveolata</taxon>
        <taxon>Dinophyceae</taxon>
        <taxon>Suessiales</taxon>
        <taxon>Symbiodiniaceae</taxon>
        <taxon>Symbiodinium</taxon>
    </lineage>
</organism>
<dbReference type="Pfam" id="PF02861">
    <property type="entry name" value="Clp_N"/>
    <property type="match status" value="1"/>
</dbReference>
<evidence type="ECO:0000259" key="2">
    <source>
        <dbReference type="PROSITE" id="PS51903"/>
    </source>
</evidence>
<dbReference type="InterPro" id="IPR036628">
    <property type="entry name" value="Clp_N_dom_sf"/>
</dbReference>
<dbReference type="InterPro" id="IPR004176">
    <property type="entry name" value="Clp_R_N"/>
</dbReference>
<keyword evidence="4" id="KW-1185">Reference proteome</keyword>
<proteinExistence type="predicted"/>
<dbReference type="OrthoDB" id="2014724at2759"/>
<accession>A0A1Q9C2A5</accession>
<dbReference type="Gene3D" id="1.10.1780.10">
    <property type="entry name" value="Clp, N-terminal domain"/>
    <property type="match status" value="1"/>
</dbReference>
<evidence type="ECO:0000313" key="3">
    <source>
        <dbReference type="EMBL" id="OLP77053.1"/>
    </source>
</evidence>
<gene>
    <name evidence="3" type="primary">CLPC1</name>
    <name evidence="3" type="ORF">AK812_SmicGene42930</name>
</gene>
<evidence type="ECO:0000313" key="4">
    <source>
        <dbReference type="Proteomes" id="UP000186817"/>
    </source>
</evidence>
<sequence>MHGQRVALPSPALDTSEDDAEDMARAALAFRHELEEFALSDVDVSESQRQNQRLTGGLTLSGHVTSTQAGRSWDDREASLNLAEATVASGGAMSARLDCVERAYLLVACLWSATMLLLPEQRATAARGDVDVQQPMAHQQSIRWLSTRKFASMMSFEFGVIGLSQGGGESDGKHAYRFAMVLVGDAVDFTLQPSKLDVTTEDVEAALQDLHLIRDAAYKWGYSVEVAVDLMDAVNLWIPSREFQLALRSLDELCTSAPIVWWTSIEQVRHRWPRGAPLPSLFGAFHTSLEWCSREFAWGSDGLRVLCPPGDSEYGPFIVRVFAGAAAGARARWTRSRRQAVWVEMSENTWLWIRALPLPLESSLAEAVGHESSIACRFFNFTSQTFNMMSRHKILCMVAATSSFAAAFLTLPRLGCSAARSNFAGVPRTVFHAGTMGPLEGMEGMVSEPSVGPAMAVAAFLFSSLSVVMSQRWAARHSNATSAMSSSKLTGAQVAVHVASSPTSSRFNEVRPLRHSTARAAMVFERFSERTIKAVVLAQTEAQRIKQDHVGTEMMVVGLLAEGSGGAKALQALGVRLEEVRALPKRESRTSG</sequence>
<dbReference type="SUPFAM" id="SSF81923">
    <property type="entry name" value="Double Clp-N motif"/>
    <property type="match status" value="1"/>
</dbReference>
<comment type="caution">
    <text evidence="3">The sequence shown here is derived from an EMBL/GenBank/DDBJ whole genome shotgun (WGS) entry which is preliminary data.</text>
</comment>
<protein>
    <submittedName>
        <fullName evidence="3">Chaperone protein ClpC1, chloroplastic</fullName>
    </submittedName>
</protein>
<reference evidence="3 4" key="1">
    <citation type="submission" date="2016-02" db="EMBL/GenBank/DDBJ databases">
        <title>Genome analysis of coral dinoflagellate symbionts highlights evolutionary adaptations to a symbiotic lifestyle.</title>
        <authorList>
            <person name="Aranda M."/>
            <person name="Li Y."/>
            <person name="Liew Y.J."/>
            <person name="Baumgarten S."/>
            <person name="Simakov O."/>
            <person name="Wilson M."/>
            <person name="Piel J."/>
            <person name="Ashoor H."/>
            <person name="Bougouffa S."/>
            <person name="Bajic V.B."/>
            <person name="Ryu T."/>
            <person name="Ravasi T."/>
            <person name="Bayer T."/>
            <person name="Micklem G."/>
            <person name="Kim H."/>
            <person name="Bhak J."/>
            <person name="Lajeunesse T.C."/>
            <person name="Voolstra C.R."/>
        </authorList>
    </citation>
    <scope>NUCLEOTIDE SEQUENCE [LARGE SCALE GENOMIC DNA]</scope>
    <source>
        <strain evidence="3 4">CCMP2467</strain>
    </source>
</reference>
<evidence type="ECO:0000256" key="1">
    <source>
        <dbReference type="PROSITE-ProRule" id="PRU01251"/>
    </source>
</evidence>
<name>A0A1Q9C2A5_SYMMI</name>
<dbReference type="PROSITE" id="PS51903">
    <property type="entry name" value="CLP_R"/>
    <property type="match status" value="1"/>
</dbReference>
<keyword evidence="1" id="KW-0677">Repeat</keyword>
<dbReference type="AlphaFoldDB" id="A0A1Q9C2A5"/>
<dbReference type="Proteomes" id="UP000186817">
    <property type="component" value="Unassembled WGS sequence"/>
</dbReference>
<feature type="domain" description="Clp R" evidence="2">
    <location>
        <begin position="524"/>
        <end position="592"/>
    </location>
</feature>
<dbReference type="EMBL" id="LSRX01001857">
    <property type="protein sequence ID" value="OLP77053.1"/>
    <property type="molecule type" value="Genomic_DNA"/>
</dbReference>